<comment type="caution">
    <text evidence="1">The sequence shown here is derived from an EMBL/GenBank/DDBJ whole genome shotgun (WGS) entry which is preliminary data.</text>
</comment>
<keyword evidence="2" id="KW-1185">Reference proteome</keyword>
<dbReference type="AlphaFoldDB" id="A0A4C1X1C5"/>
<accession>A0A4C1X1C5</accession>
<gene>
    <name evidence="1" type="ORF">EVAR_23609_1</name>
</gene>
<dbReference type="EMBL" id="BGZK01000686">
    <property type="protein sequence ID" value="GBP56169.1"/>
    <property type="molecule type" value="Genomic_DNA"/>
</dbReference>
<proteinExistence type="predicted"/>
<dbReference type="Proteomes" id="UP000299102">
    <property type="component" value="Unassembled WGS sequence"/>
</dbReference>
<reference evidence="1 2" key="1">
    <citation type="journal article" date="2019" name="Commun. Biol.">
        <title>The bagworm genome reveals a unique fibroin gene that provides high tensile strength.</title>
        <authorList>
            <person name="Kono N."/>
            <person name="Nakamura H."/>
            <person name="Ohtoshi R."/>
            <person name="Tomita M."/>
            <person name="Numata K."/>
            <person name="Arakawa K."/>
        </authorList>
    </citation>
    <scope>NUCLEOTIDE SEQUENCE [LARGE SCALE GENOMIC DNA]</scope>
</reference>
<sequence>MCTTNGNIYPHTFPTLWLLAHLYQAPSFRNTAHARGVIFLPTAYALTQSVGAQAKEVMNNNSVSIILANSSNQLCERVEHGPAGPSRKEPSGPGRVTRAFHCDVIARNY</sequence>
<organism evidence="1 2">
    <name type="scientific">Eumeta variegata</name>
    <name type="common">Bagworm moth</name>
    <name type="synonym">Eumeta japonica</name>
    <dbReference type="NCBI Taxonomy" id="151549"/>
    <lineage>
        <taxon>Eukaryota</taxon>
        <taxon>Metazoa</taxon>
        <taxon>Ecdysozoa</taxon>
        <taxon>Arthropoda</taxon>
        <taxon>Hexapoda</taxon>
        <taxon>Insecta</taxon>
        <taxon>Pterygota</taxon>
        <taxon>Neoptera</taxon>
        <taxon>Endopterygota</taxon>
        <taxon>Lepidoptera</taxon>
        <taxon>Glossata</taxon>
        <taxon>Ditrysia</taxon>
        <taxon>Tineoidea</taxon>
        <taxon>Psychidae</taxon>
        <taxon>Oiketicinae</taxon>
        <taxon>Eumeta</taxon>
    </lineage>
</organism>
<evidence type="ECO:0000313" key="2">
    <source>
        <dbReference type="Proteomes" id="UP000299102"/>
    </source>
</evidence>
<name>A0A4C1X1C5_EUMVA</name>
<evidence type="ECO:0000313" key="1">
    <source>
        <dbReference type="EMBL" id="GBP56169.1"/>
    </source>
</evidence>
<protein>
    <submittedName>
        <fullName evidence="1">Uncharacterized protein</fullName>
    </submittedName>
</protein>